<keyword evidence="3" id="KW-1185">Reference proteome</keyword>
<accession>A4AB50</accession>
<protein>
    <submittedName>
        <fullName evidence="2">Uncharacterized protein</fullName>
    </submittedName>
</protein>
<dbReference type="OrthoDB" id="7065589at2"/>
<dbReference type="EMBL" id="AAOA02000003">
    <property type="protein sequence ID" value="EAQ96922.1"/>
    <property type="molecule type" value="Genomic_DNA"/>
</dbReference>
<sequence>MSQVMTQTDALVELRLLTPKVTLDDRDDFFVTLINSDLPMEIVTRLTALWDVTREVGGEIVYVGKLIVYEIMEFIAKFPHLTIGLAIGAVLHTLLAAVPIIGPILTPIAAAVSASIGFRLDSGKPLSGSLEGTLINTFADIVAMAKSFLQWFLNVLKLAFADATN</sequence>
<organism evidence="2 3">
    <name type="scientific">Congregibacter litoralis KT71</name>
    <dbReference type="NCBI Taxonomy" id="314285"/>
    <lineage>
        <taxon>Bacteria</taxon>
        <taxon>Pseudomonadati</taxon>
        <taxon>Pseudomonadota</taxon>
        <taxon>Gammaproteobacteria</taxon>
        <taxon>Cellvibrionales</taxon>
        <taxon>Halieaceae</taxon>
        <taxon>Congregibacter</taxon>
    </lineage>
</organism>
<reference evidence="2 3" key="1">
    <citation type="journal article" date="2007" name="Proc. Natl. Acad. Sci. U.S.A.">
        <title>Characterization of a marine gammaproteobacterium capable of aerobic anoxygenic photosynthesis.</title>
        <authorList>
            <person name="Fuchs B.M."/>
            <person name="Spring S."/>
            <person name="Teeling H."/>
            <person name="Quast C."/>
            <person name="Wulf J."/>
            <person name="Schattenhofer M."/>
            <person name="Yan S."/>
            <person name="Ferriera S."/>
            <person name="Johnson J."/>
            <person name="Glockner F.O."/>
            <person name="Amann R."/>
        </authorList>
    </citation>
    <scope>NUCLEOTIDE SEQUENCE [LARGE SCALE GENOMIC DNA]</scope>
    <source>
        <strain evidence="2">KT71</strain>
    </source>
</reference>
<keyword evidence="1" id="KW-1133">Transmembrane helix</keyword>
<evidence type="ECO:0000313" key="3">
    <source>
        <dbReference type="Proteomes" id="UP000019205"/>
    </source>
</evidence>
<comment type="caution">
    <text evidence="2">The sequence shown here is derived from an EMBL/GenBank/DDBJ whole genome shotgun (WGS) entry which is preliminary data.</text>
</comment>
<dbReference type="HOGENOM" id="CLU_1608052_0_0_6"/>
<keyword evidence="1" id="KW-0472">Membrane</keyword>
<name>A4AB50_9GAMM</name>
<dbReference type="eggNOG" id="ENOG50317S6">
    <property type="taxonomic scope" value="Bacteria"/>
</dbReference>
<proteinExistence type="predicted"/>
<dbReference type="Proteomes" id="UP000019205">
    <property type="component" value="Chromosome"/>
</dbReference>
<dbReference type="RefSeq" id="WP_008294731.1">
    <property type="nucleotide sequence ID" value="NZ_CM002299.1"/>
</dbReference>
<reference evidence="2 3" key="2">
    <citation type="journal article" date="2009" name="PLoS ONE">
        <title>The photosynthetic apparatus and its regulation in the aerobic gammaproteobacterium Congregibacter litoralis gen. nov., sp. nov.</title>
        <authorList>
            <person name="Spring S."/>
            <person name="Lunsdorf H."/>
            <person name="Fuchs B.M."/>
            <person name="Tindall B.J."/>
        </authorList>
    </citation>
    <scope>NUCLEOTIDE SEQUENCE [LARGE SCALE GENOMIC DNA]</scope>
    <source>
        <strain evidence="2">KT71</strain>
    </source>
</reference>
<evidence type="ECO:0000313" key="2">
    <source>
        <dbReference type="EMBL" id="EAQ96922.1"/>
    </source>
</evidence>
<evidence type="ECO:0000256" key="1">
    <source>
        <dbReference type="SAM" id="Phobius"/>
    </source>
</evidence>
<gene>
    <name evidence="2" type="ORF">KT71_11494</name>
</gene>
<feature type="transmembrane region" description="Helical" evidence="1">
    <location>
        <begin position="74"/>
        <end position="94"/>
    </location>
</feature>
<keyword evidence="1" id="KW-0812">Transmembrane</keyword>
<dbReference type="AlphaFoldDB" id="A4AB50"/>